<evidence type="ECO:0000313" key="2">
    <source>
        <dbReference type="EMBL" id="VDO80777.1"/>
    </source>
</evidence>
<dbReference type="InterPro" id="IPR038635">
    <property type="entry name" value="CCR4-NOT_su2/3/5_C_sf"/>
</dbReference>
<feature type="region of interest" description="Disordered" evidence="1">
    <location>
        <begin position="1"/>
        <end position="21"/>
    </location>
</feature>
<dbReference type="WBParaSite" id="SBAD_0000021601-mRNA-1">
    <property type="protein sequence ID" value="SBAD_0000021601-mRNA-1"/>
    <property type="gene ID" value="SBAD_0000021601"/>
</dbReference>
<dbReference type="EMBL" id="UZAM01000367">
    <property type="protein sequence ID" value="VDO80777.1"/>
    <property type="molecule type" value="Genomic_DNA"/>
</dbReference>
<reference evidence="2 3" key="2">
    <citation type="submission" date="2018-11" db="EMBL/GenBank/DDBJ databases">
        <authorList>
            <consortium name="Pathogen Informatics"/>
        </authorList>
    </citation>
    <scope>NUCLEOTIDE SEQUENCE [LARGE SCALE GENOMIC DNA]</scope>
</reference>
<evidence type="ECO:0000313" key="4">
    <source>
        <dbReference type="WBParaSite" id="SBAD_0000021601-mRNA-1"/>
    </source>
</evidence>
<dbReference type="Proteomes" id="UP000270296">
    <property type="component" value="Unassembled WGS sequence"/>
</dbReference>
<keyword evidence="3" id="KW-1185">Reference proteome</keyword>
<proteinExistence type="predicted"/>
<gene>
    <name evidence="2" type="ORF">SBAD_LOCUS203</name>
</gene>
<evidence type="ECO:0000313" key="3">
    <source>
        <dbReference type="Proteomes" id="UP000270296"/>
    </source>
</evidence>
<protein>
    <submittedName>
        <fullName evidence="4">NOT2_3_5 domain-containing protein</fullName>
    </submittedName>
</protein>
<organism evidence="4">
    <name type="scientific">Soboliphyme baturini</name>
    <dbReference type="NCBI Taxonomy" id="241478"/>
    <lineage>
        <taxon>Eukaryota</taxon>
        <taxon>Metazoa</taxon>
        <taxon>Ecdysozoa</taxon>
        <taxon>Nematoda</taxon>
        <taxon>Enoplea</taxon>
        <taxon>Dorylaimia</taxon>
        <taxon>Dioctophymatida</taxon>
        <taxon>Dioctophymatoidea</taxon>
        <taxon>Soboliphymatidae</taxon>
        <taxon>Soboliphyme</taxon>
    </lineage>
</organism>
<name>A0A183I9A9_9BILA</name>
<dbReference type="Gene3D" id="2.30.30.1020">
    <property type="entry name" value="CCR4-NOT complex subunit 2/3/5, C-terminal domain"/>
    <property type="match status" value="1"/>
</dbReference>
<sequence>MVDENATSQGGSNYGSGGNLQSGPLPVVTESPFQITGMLAPTPWLTPSPPCPLCLSRNNYMEKYVLTLEGVCCTRATWVPCLNLPPEILQSIQTIEDVRRLGRFSELFYDAYLGDTFLIKRCARISLNTMGWMYHDDTGRWIMPLPGQTVLSDRGIQGCFIEFDFLTWSLKYVQDFFFQFTFADSLLYVNNRQM</sequence>
<reference evidence="4" key="1">
    <citation type="submission" date="2016-06" db="UniProtKB">
        <authorList>
            <consortium name="WormBaseParasite"/>
        </authorList>
    </citation>
    <scope>IDENTIFICATION</scope>
</reference>
<dbReference type="AlphaFoldDB" id="A0A183I9A9"/>
<accession>A0A183I9A9</accession>
<evidence type="ECO:0000256" key="1">
    <source>
        <dbReference type="SAM" id="MobiDB-lite"/>
    </source>
</evidence>